<organism evidence="4 5">
    <name type="scientific">Lysobacter enzymogenes</name>
    <dbReference type="NCBI Taxonomy" id="69"/>
    <lineage>
        <taxon>Bacteria</taxon>
        <taxon>Pseudomonadati</taxon>
        <taxon>Pseudomonadota</taxon>
        <taxon>Gammaproteobacteria</taxon>
        <taxon>Lysobacterales</taxon>
        <taxon>Lysobacteraceae</taxon>
        <taxon>Lysobacter</taxon>
    </lineage>
</organism>
<protein>
    <recommendedName>
        <fullName evidence="3">Lipid/polyisoprenoid-binding YceI-like domain-containing protein</fullName>
    </recommendedName>
</protein>
<dbReference type="Pfam" id="PF04264">
    <property type="entry name" value="YceI"/>
    <property type="match status" value="1"/>
</dbReference>
<evidence type="ECO:0000313" key="5">
    <source>
        <dbReference type="Proteomes" id="UP000218824"/>
    </source>
</evidence>
<feature type="region of interest" description="Disordered" evidence="1">
    <location>
        <begin position="31"/>
        <end position="55"/>
    </location>
</feature>
<feature type="compositionally biased region" description="Low complexity" evidence="1">
    <location>
        <begin position="231"/>
        <end position="240"/>
    </location>
</feature>
<dbReference type="SUPFAM" id="SSF101874">
    <property type="entry name" value="YceI-like"/>
    <property type="match status" value="1"/>
</dbReference>
<accession>A0AAU9BDQ9</accession>
<evidence type="ECO:0000256" key="1">
    <source>
        <dbReference type="SAM" id="MobiDB-lite"/>
    </source>
</evidence>
<dbReference type="PANTHER" id="PTHR34406:SF1">
    <property type="entry name" value="PROTEIN YCEI"/>
    <property type="match status" value="1"/>
</dbReference>
<dbReference type="SMART" id="SM00867">
    <property type="entry name" value="YceI"/>
    <property type="match status" value="1"/>
</dbReference>
<dbReference type="PANTHER" id="PTHR34406">
    <property type="entry name" value="PROTEIN YCEI"/>
    <property type="match status" value="1"/>
</dbReference>
<dbReference type="Proteomes" id="UP000218824">
    <property type="component" value="Chromosome"/>
</dbReference>
<dbReference type="InterPro" id="IPR007372">
    <property type="entry name" value="Lipid/polyisoprenoid-bd_YceI"/>
</dbReference>
<dbReference type="InterPro" id="IPR036761">
    <property type="entry name" value="TTHA0802/YceI-like_sf"/>
</dbReference>
<evidence type="ECO:0000259" key="3">
    <source>
        <dbReference type="SMART" id="SM00867"/>
    </source>
</evidence>
<gene>
    <name evidence="4" type="ORF">LEN_4859</name>
</gene>
<feature type="compositionally biased region" description="Pro residues" evidence="1">
    <location>
        <begin position="220"/>
        <end position="230"/>
    </location>
</feature>
<sequence>MAVSPPRLRSRGATSLSFALALLAGAAGAQPALAPPPAAAPPAAPTPGARVLSQTGFDPQHTRFSFELRTRWGQKVEGQFPRYDGEVSVLADGRHQVRIRLATGAVVVGDSERYTRMARGDRFFAAERYPYIEFLSEPHPADLARTGGALRGRLTLHGISRMETFVLAPGVCAHPGEDCDAIAHGSVSRDDYALDGWQFALGDRVRFTMQVRLISTQNKPSPPRTPPPRPLETVPARPER</sequence>
<keyword evidence="2" id="KW-0732">Signal</keyword>
<name>A0AAU9BDQ9_LYSEN</name>
<proteinExistence type="predicted"/>
<feature type="chain" id="PRO_5043358714" description="Lipid/polyisoprenoid-binding YceI-like domain-containing protein" evidence="2">
    <location>
        <begin position="35"/>
        <end position="240"/>
    </location>
</feature>
<dbReference type="KEGG" id="lem:LEN_4859"/>
<dbReference type="Gene3D" id="2.40.128.110">
    <property type="entry name" value="Lipid/polyisoprenoid-binding, YceI-like"/>
    <property type="match status" value="1"/>
</dbReference>
<feature type="compositionally biased region" description="Pro residues" evidence="1">
    <location>
        <begin position="33"/>
        <end position="45"/>
    </location>
</feature>
<dbReference type="AlphaFoldDB" id="A0AAU9BDQ9"/>
<feature type="region of interest" description="Disordered" evidence="1">
    <location>
        <begin position="216"/>
        <end position="240"/>
    </location>
</feature>
<feature type="signal peptide" evidence="2">
    <location>
        <begin position="1"/>
        <end position="34"/>
    </location>
</feature>
<evidence type="ECO:0000256" key="2">
    <source>
        <dbReference type="SAM" id="SignalP"/>
    </source>
</evidence>
<feature type="domain" description="Lipid/polyisoprenoid-binding YceI-like" evidence="3">
    <location>
        <begin position="54"/>
        <end position="214"/>
    </location>
</feature>
<reference evidence="4 5" key="1">
    <citation type="journal article" date="2017" name="DNA Res.">
        <title>Complete genome sequence and expression profile of the commercial lytic enzyme producer Lysobacter enzymogenes M497-1.</title>
        <authorList>
            <person name="Takami H."/>
            <person name="Toyoda A."/>
            <person name="Uchiyama I."/>
            <person name="Itoh T."/>
            <person name="Takaki Y."/>
            <person name="Arai W."/>
            <person name="Nishi S."/>
            <person name="Kawai M."/>
            <person name="Shinya K."/>
            <person name="Ikeda H."/>
        </authorList>
    </citation>
    <scope>NUCLEOTIDE SEQUENCE [LARGE SCALE GENOMIC DNA]</scope>
    <source>
        <strain evidence="4 5">M497-1</strain>
    </source>
</reference>
<evidence type="ECO:0000313" key="4">
    <source>
        <dbReference type="EMBL" id="BAW00347.1"/>
    </source>
</evidence>
<dbReference type="EMBL" id="AP014940">
    <property type="protein sequence ID" value="BAW00347.1"/>
    <property type="molecule type" value="Genomic_DNA"/>
</dbReference>